<feature type="compositionally biased region" description="Acidic residues" evidence="2">
    <location>
        <begin position="448"/>
        <end position="463"/>
    </location>
</feature>
<accession>A0A7S0XZL7</accession>
<keyword evidence="1" id="KW-0378">Hydrolase</keyword>
<sequence>MAIGSCIPAACVDGWSGHDLDDIEMLIGIEQKIQREQELERAACDEMEQSEYDSAPLVHSPMSVASTGCTDALDNEMQDGETEFVRIAVSELALMGPARSLDDARTVISTAVRGVGGRFSNDGARDFHHTVVEWLARSVALTNEDKRTLASEMQAATVGSLGSEAALQELKSTRQERTWIKFKVGANVVWSVNMEQSAASFLRNVDVQGTDMRSLVLYMRLVWPHSGDTVHEFMKFDACSKAQQACDLADRCEFDRTWNIRHEVSTDAFSSSVKRLFHISVSSHPFIRVVIPKLFGHAVFEYVKDKHDLCFTLDDGTARSSKREYRLDYYTGDIKAAGVGVVHELYRWKKFFVDNGNTMLMAEMLASFGLGKKMMFDAVDKVWRIFDSNTGIWRHRLSEYEPQSIVGKVVEEQLDPLIQIESFLGEPLPWDRIAATRAHAVDCVESGDSSDDDDGTEDSDELDGDKCVRSNTAGQKRACAKSASEDGDSRKRTRKAGRSEGDADSQKVCARAGKAVSSRISAAKYRFGQTLKDQTEVLKMLEHHLILDFAKEQPKHLLCCPNGVVDLRTGQLLGPPTPNQYFTHFCPTKFNPEADMQPAIDFFRQAFPVEAYPDSTELVRFVQQYGGYSLTLETNLQYCVFVYGRGANAKSLWMKMFADVWGGLRCTMPIECLGKARGTNNDSLSNAMRSRLVTLSESNGSSRIDAGTFNALVCGEETTCKKMYKEETNFEPVMKLMFFLNDLPQFPPGAYHSARRCAFLPLRKIYYDHDRDEDQRLMADHRARGEPECLIGKRDVSYYDNHVKGKEEVFLRFFVEGAVGYYGAGNSIRMPPTMQFQAKCKAFDLPSAVEEFVSERLAYEPGGKVLVADMHTEFLRVHRDDTDSFSCTVAKFGKDVREAIRKRAGVWEHVNSRNTRVNGRAGTAYVNVRMTDPSVT</sequence>
<dbReference type="InterPro" id="IPR014818">
    <property type="entry name" value="Phage/plasmid_primase_P4_C"/>
</dbReference>
<dbReference type="Gene3D" id="3.40.50.300">
    <property type="entry name" value="P-loop containing nucleotide triphosphate hydrolases"/>
    <property type="match status" value="1"/>
</dbReference>
<feature type="domain" description="Bacteriophage/plasmid primase P4 C-terminal" evidence="3">
    <location>
        <begin position="362"/>
        <end position="608"/>
    </location>
</feature>
<evidence type="ECO:0000256" key="2">
    <source>
        <dbReference type="SAM" id="MobiDB-lite"/>
    </source>
</evidence>
<dbReference type="AlphaFoldDB" id="A0A7S0XZL7"/>
<feature type="region of interest" description="Disordered" evidence="2">
    <location>
        <begin position="444"/>
        <end position="507"/>
    </location>
</feature>
<dbReference type="InterPro" id="IPR027417">
    <property type="entry name" value="P-loop_NTPase"/>
</dbReference>
<proteinExistence type="predicted"/>
<dbReference type="SMART" id="SM00885">
    <property type="entry name" value="D5_N"/>
    <property type="match status" value="1"/>
</dbReference>
<dbReference type="GO" id="GO:0016787">
    <property type="term" value="F:hydrolase activity"/>
    <property type="evidence" value="ECO:0007669"/>
    <property type="project" value="UniProtKB-KW"/>
</dbReference>
<evidence type="ECO:0000259" key="3">
    <source>
        <dbReference type="SMART" id="SM00885"/>
    </source>
</evidence>
<reference evidence="4" key="1">
    <citation type="submission" date="2021-01" db="EMBL/GenBank/DDBJ databases">
        <authorList>
            <person name="Corre E."/>
            <person name="Pelletier E."/>
            <person name="Niang G."/>
            <person name="Scheremetjew M."/>
            <person name="Finn R."/>
            <person name="Kale V."/>
            <person name="Holt S."/>
            <person name="Cochrane G."/>
            <person name="Meng A."/>
            <person name="Brown T."/>
            <person name="Cohen L."/>
        </authorList>
    </citation>
    <scope>NUCLEOTIDE SEQUENCE</scope>
    <source>
        <strain evidence="4">CCMP441</strain>
    </source>
</reference>
<dbReference type="InterPro" id="IPR051620">
    <property type="entry name" value="ORF904-like_C"/>
</dbReference>
<evidence type="ECO:0000313" key="4">
    <source>
        <dbReference type="EMBL" id="CAD8749272.1"/>
    </source>
</evidence>
<dbReference type="EMBL" id="HBFK01025850">
    <property type="protein sequence ID" value="CAD8749272.1"/>
    <property type="molecule type" value="Transcribed_RNA"/>
</dbReference>
<dbReference type="PANTHER" id="PTHR35372">
    <property type="entry name" value="ATP BINDING PROTEIN-RELATED"/>
    <property type="match status" value="1"/>
</dbReference>
<organism evidence="4">
    <name type="scientific">Hemiselmis andersenii</name>
    <name type="common">Cryptophyte alga</name>
    <dbReference type="NCBI Taxonomy" id="464988"/>
    <lineage>
        <taxon>Eukaryota</taxon>
        <taxon>Cryptophyceae</taxon>
        <taxon>Cryptomonadales</taxon>
        <taxon>Hemiselmidaceae</taxon>
        <taxon>Hemiselmis</taxon>
    </lineage>
</organism>
<gene>
    <name evidence="4" type="ORF">HAND1043_LOCUS15769</name>
</gene>
<dbReference type="Pfam" id="PF08706">
    <property type="entry name" value="D5_N"/>
    <property type="match status" value="1"/>
</dbReference>
<evidence type="ECO:0000256" key="1">
    <source>
        <dbReference type="ARBA" id="ARBA00022801"/>
    </source>
</evidence>
<name>A0A7S0XZL7_HEMAN</name>
<dbReference type="PANTHER" id="PTHR35372:SF2">
    <property type="entry name" value="SF3 HELICASE DOMAIN-CONTAINING PROTEIN"/>
    <property type="match status" value="1"/>
</dbReference>
<protein>
    <recommendedName>
        <fullName evidence="3">Bacteriophage/plasmid primase P4 C-terminal domain-containing protein</fullName>
    </recommendedName>
</protein>